<sequence length="226" mass="24147">MRDNMTPQVMSAITAPAITSYLAARLEFANETLFVWTGAHPIQPTGSGDSLLDGNTFEPVANGVAIQIGDNTFSYSGSDEFTISLAVPASPNVTLAAAEALPAEYLTRPATIWRAILIPQADPLAQPIWMFRRVRSGAMDKVEIQNDGRSHNFTLTIESHQSLVLNATNQTYLDQKKYDPTDTSQDYAASIASGDPAPAKAVANGGATGYGGRSPDGSVHQNQVDY</sequence>
<name>A0A147IM46_9SPHN</name>
<comment type="caution">
    <text evidence="2">The sequence shown here is derived from an EMBL/GenBank/DDBJ whole genome shotgun (WGS) entry which is preliminary data.</text>
</comment>
<dbReference type="PATRIC" id="fig|33051.4.peg.615"/>
<dbReference type="OrthoDB" id="7467502at2"/>
<evidence type="ECO:0000256" key="1">
    <source>
        <dbReference type="SAM" id="MobiDB-lite"/>
    </source>
</evidence>
<evidence type="ECO:0000313" key="2">
    <source>
        <dbReference type="EMBL" id="KTT96323.1"/>
    </source>
</evidence>
<dbReference type="RefSeq" id="WP_058753340.1">
    <property type="nucleotide sequence ID" value="NZ_LDTE01000114.1"/>
</dbReference>
<evidence type="ECO:0000313" key="3">
    <source>
        <dbReference type="Proteomes" id="UP000074072"/>
    </source>
</evidence>
<reference evidence="2 3" key="1">
    <citation type="journal article" date="2016" name="Front. Microbiol.">
        <title>Genomic Resource of Rice Seed Associated Bacteria.</title>
        <authorList>
            <person name="Midha S."/>
            <person name="Bansal K."/>
            <person name="Sharma S."/>
            <person name="Kumar N."/>
            <person name="Patil P.P."/>
            <person name="Chaudhry V."/>
            <person name="Patil P.B."/>
        </authorList>
    </citation>
    <scope>NUCLEOTIDE SEQUENCE [LARGE SCALE GENOMIC DNA]</scope>
    <source>
        <strain evidence="2 3">SB4</strain>
    </source>
</reference>
<organism evidence="2 3">
    <name type="scientific">Sphingomonas sanguinis</name>
    <dbReference type="NCBI Taxonomy" id="33051"/>
    <lineage>
        <taxon>Bacteria</taxon>
        <taxon>Pseudomonadati</taxon>
        <taxon>Pseudomonadota</taxon>
        <taxon>Alphaproteobacteria</taxon>
        <taxon>Sphingomonadales</taxon>
        <taxon>Sphingomonadaceae</taxon>
        <taxon>Sphingomonas</taxon>
    </lineage>
</organism>
<dbReference type="Proteomes" id="UP000074072">
    <property type="component" value="Unassembled WGS sequence"/>
</dbReference>
<gene>
    <name evidence="2" type="ORF">SB4_15935</name>
</gene>
<proteinExistence type="predicted"/>
<protein>
    <submittedName>
        <fullName evidence="2">Uncharacterized protein</fullName>
    </submittedName>
</protein>
<dbReference type="AlphaFoldDB" id="A0A147IM46"/>
<accession>A0A147IM46</accession>
<feature type="region of interest" description="Disordered" evidence="1">
    <location>
        <begin position="176"/>
        <end position="226"/>
    </location>
</feature>
<dbReference type="EMBL" id="LDTE01000114">
    <property type="protein sequence ID" value="KTT96323.1"/>
    <property type="molecule type" value="Genomic_DNA"/>
</dbReference>